<gene>
    <name evidence="1" type="ORF">Esi_0107_0027</name>
</gene>
<dbReference type="EMBL" id="FN647757">
    <property type="protein sequence ID" value="CBJ28489.1"/>
    <property type="molecule type" value="Genomic_DNA"/>
</dbReference>
<dbReference type="AlphaFoldDB" id="D7FHC2"/>
<accession>D7FHC2</accession>
<protein>
    <submittedName>
        <fullName evidence="1">Uncharacterized protein</fullName>
    </submittedName>
</protein>
<organism evidence="1 2">
    <name type="scientific">Ectocarpus siliculosus</name>
    <name type="common">Brown alga</name>
    <name type="synonym">Conferva siliculosa</name>
    <dbReference type="NCBI Taxonomy" id="2880"/>
    <lineage>
        <taxon>Eukaryota</taxon>
        <taxon>Sar</taxon>
        <taxon>Stramenopiles</taxon>
        <taxon>Ochrophyta</taxon>
        <taxon>PX clade</taxon>
        <taxon>Phaeophyceae</taxon>
        <taxon>Ectocarpales</taxon>
        <taxon>Ectocarpaceae</taxon>
        <taxon>Ectocarpus</taxon>
    </lineage>
</organism>
<keyword evidence="2" id="KW-1185">Reference proteome</keyword>
<dbReference type="Proteomes" id="UP000002630">
    <property type="component" value="Linkage Group LG09"/>
</dbReference>
<reference evidence="1 2" key="1">
    <citation type="journal article" date="2010" name="Nature">
        <title>The Ectocarpus genome and the independent evolution of multicellularity in brown algae.</title>
        <authorList>
            <person name="Cock J.M."/>
            <person name="Sterck L."/>
            <person name="Rouze P."/>
            <person name="Scornet D."/>
            <person name="Allen A.E."/>
            <person name="Amoutzias G."/>
            <person name="Anthouard V."/>
            <person name="Artiguenave F."/>
            <person name="Aury J.M."/>
            <person name="Badger J.H."/>
            <person name="Beszteri B."/>
            <person name="Billiau K."/>
            <person name="Bonnet E."/>
            <person name="Bothwell J.H."/>
            <person name="Bowler C."/>
            <person name="Boyen C."/>
            <person name="Brownlee C."/>
            <person name="Carrano C.J."/>
            <person name="Charrier B."/>
            <person name="Cho G.Y."/>
            <person name="Coelho S.M."/>
            <person name="Collen J."/>
            <person name="Corre E."/>
            <person name="Da Silva C."/>
            <person name="Delage L."/>
            <person name="Delaroque N."/>
            <person name="Dittami S.M."/>
            <person name="Doulbeau S."/>
            <person name="Elias M."/>
            <person name="Farnham G."/>
            <person name="Gachon C.M."/>
            <person name="Gschloessl B."/>
            <person name="Heesch S."/>
            <person name="Jabbari K."/>
            <person name="Jubin C."/>
            <person name="Kawai H."/>
            <person name="Kimura K."/>
            <person name="Kloareg B."/>
            <person name="Kupper F.C."/>
            <person name="Lang D."/>
            <person name="Le Bail A."/>
            <person name="Leblanc C."/>
            <person name="Lerouge P."/>
            <person name="Lohr M."/>
            <person name="Lopez P.J."/>
            <person name="Martens C."/>
            <person name="Maumus F."/>
            <person name="Michel G."/>
            <person name="Miranda-Saavedra D."/>
            <person name="Morales J."/>
            <person name="Moreau H."/>
            <person name="Motomura T."/>
            <person name="Nagasato C."/>
            <person name="Napoli C.A."/>
            <person name="Nelson D.R."/>
            <person name="Nyvall-Collen P."/>
            <person name="Peters A.F."/>
            <person name="Pommier C."/>
            <person name="Potin P."/>
            <person name="Poulain J."/>
            <person name="Quesneville H."/>
            <person name="Read B."/>
            <person name="Rensing S.A."/>
            <person name="Ritter A."/>
            <person name="Rousvoal S."/>
            <person name="Samanta M."/>
            <person name="Samson G."/>
            <person name="Schroeder D.C."/>
            <person name="Segurens B."/>
            <person name="Strittmatter M."/>
            <person name="Tonon T."/>
            <person name="Tregear J.W."/>
            <person name="Valentin K."/>
            <person name="von Dassow P."/>
            <person name="Yamagishi T."/>
            <person name="Van de Peer Y."/>
            <person name="Wincker P."/>
        </authorList>
    </citation>
    <scope>NUCLEOTIDE SEQUENCE [LARGE SCALE GENOMIC DNA]</scope>
    <source>
        <strain evidence="2">Ec32 / CCAP1310/4</strain>
    </source>
</reference>
<dbReference type="EMBL" id="FN649734">
    <property type="protein sequence ID" value="CBJ28489.1"/>
    <property type="molecule type" value="Genomic_DNA"/>
</dbReference>
<proteinExistence type="predicted"/>
<sequence length="72" mass="8351">MEAALTRKIPMSERNSIKFLVQPWLSPHYRPTLTYHRQDAVPMAIGSSWFPSLIGCAVGCHFSSWMWSWRVV</sequence>
<dbReference type="InParanoid" id="D7FHC2"/>
<name>D7FHC2_ECTSI</name>
<evidence type="ECO:0000313" key="1">
    <source>
        <dbReference type="EMBL" id="CBJ28489.1"/>
    </source>
</evidence>
<evidence type="ECO:0000313" key="2">
    <source>
        <dbReference type="Proteomes" id="UP000002630"/>
    </source>
</evidence>